<dbReference type="InterPro" id="IPR013083">
    <property type="entry name" value="Znf_RING/FYVE/PHD"/>
</dbReference>
<protein>
    <submittedName>
        <fullName evidence="3">RING finger and CHY zinc finger domain-containing 1</fullName>
    </submittedName>
</protein>
<dbReference type="Gene3D" id="3.30.40.10">
    <property type="entry name" value="Zinc/RING finger domain, C3HC4 (zinc finger)"/>
    <property type="match status" value="1"/>
</dbReference>
<sequence>DAFTGCQILPCSHKVHKECATQMIRSGITRCPICRESFAHKLERHPITGKRQGKK</sequence>
<dbReference type="EMBL" id="CACRXK020020005">
    <property type="protein sequence ID" value="CAB4034302.1"/>
    <property type="molecule type" value="Genomic_DNA"/>
</dbReference>
<dbReference type="InterPro" id="IPR001841">
    <property type="entry name" value="Znf_RING"/>
</dbReference>
<dbReference type="Proteomes" id="UP001152795">
    <property type="component" value="Unassembled WGS sequence"/>
</dbReference>
<evidence type="ECO:0000256" key="1">
    <source>
        <dbReference type="ARBA" id="ARBA00022771"/>
    </source>
</evidence>
<gene>
    <name evidence="3" type="ORF">PACLA_8A000815</name>
</gene>
<evidence type="ECO:0000313" key="3">
    <source>
        <dbReference type="EMBL" id="CAB4034302.1"/>
    </source>
</evidence>
<name>A0A7D9JS61_PARCT</name>
<feature type="non-terminal residue" evidence="3">
    <location>
        <position position="1"/>
    </location>
</feature>
<evidence type="ECO:0000313" key="4">
    <source>
        <dbReference type="Proteomes" id="UP001152795"/>
    </source>
</evidence>
<dbReference type="AlphaFoldDB" id="A0A7D9JS61"/>
<dbReference type="OrthoDB" id="5962772at2759"/>
<comment type="caution">
    <text evidence="3">The sequence shown here is derived from an EMBL/GenBank/DDBJ whole genome shotgun (WGS) entry which is preliminary data.</text>
</comment>
<accession>A0A7D9JS61</accession>
<keyword evidence="1" id="KW-0479">Metal-binding</keyword>
<reference evidence="3" key="1">
    <citation type="submission" date="2020-04" db="EMBL/GenBank/DDBJ databases">
        <authorList>
            <person name="Alioto T."/>
            <person name="Alioto T."/>
            <person name="Gomez Garrido J."/>
        </authorList>
    </citation>
    <scope>NUCLEOTIDE SEQUENCE</scope>
    <source>
        <strain evidence="3">A484AB</strain>
    </source>
</reference>
<organism evidence="3 4">
    <name type="scientific">Paramuricea clavata</name>
    <name type="common">Red gorgonian</name>
    <name type="synonym">Violescent sea-whip</name>
    <dbReference type="NCBI Taxonomy" id="317549"/>
    <lineage>
        <taxon>Eukaryota</taxon>
        <taxon>Metazoa</taxon>
        <taxon>Cnidaria</taxon>
        <taxon>Anthozoa</taxon>
        <taxon>Octocorallia</taxon>
        <taxon>Malacalcyonacea</taxon>
        <taxon>Plexauridae</taxon>
        <taxon>Paramuricea</taxon>
    </lineage>
</organism>
<dbReference type="GO" id="GO:0008270">
    <property type="term" value="F:zinc ion binding"/>
    <property type="evidence" value="ECO:0007669"/>
    <property type="project" value="UniProtKB-KW"/>
</dbReference>
<keyword evidence="2" id="KW-0862">Zinc</keyword>
<dbReference type="Pfam" id="PF13639">
    <property type="entry name" value="zf-RING_2"/>
    <property type="match status" value="1"/>
</dbReference>
<keyword evidence="4" id="KW-1185">Reference proteome</keyword>
<evidence type="ECO:0000256" key="2">
    <source>
        <dbReference type="ARBA" id="ARBA00022833"/>
    </source>
</evidence>
<dbReference type="SUPFAM" id="SSF57850">
    <property type="entry name" value="RING/U-box"/>
    <property type="match status" value="1"/>
</dbReference>
<proteinExistence type="predicted"/>
<keyword evidence="1" id="KW-0863">Zinc-finger</keyword>